<dbReference type="STRING" id="93625.A0A409WJS9"/>
<feature type="domain" description="NADP-dependent oxidoreductase" evidence="4">
    <location>
        <begin position="143"/>
        <end position="397"/>
    </location>
</feature>
<dbReference type="PRINTS" id="PR00069">
    <property type="entry name" value="ALDKETRDTASE"/>
</dbReference>
<accession>A0A409WJS9</accession>
<dbReference type="InterPro" id="IPR018170">
    <property type="entry name" value="Aldo/ket_reductase_CS"/>
</dbReference>
<dbReference type="EMBL" id="NHYD01003408">
    <property type="protein sequence ID" value="PPQ78742.1"/>
    <property type="molecule type" value="Genomic_DNA"/>
</dbReference>
<feature type="transmembrane region" description="Helical" evidence="3">
    <location>
        <begin position="57"/>
        <end position="79"/>
    </location>
</feature>
<dbReference type="PROSITE" id="PS00798">
    <property type="entry name" value="ALDOKETO_REDUCTASE_1"/>
    <property type="match status" value="1"/>
</dbReference>
<feature type="region of interest" description="Disordered" evidence="2">
    <location>
        <begin position="1"/>
        <end position="42"/>
    </location>
</feature>
<dbReference type="InParanoid" id="A0A409WJS9"/>
<dbReference type="PANTHER" id="PTHR11732">
    <property type="entry name" value="ALDO/KETO REDUCTASE"/>
    <property type="match status" value="1"/>
</dbReference>
<dbReference type="PROSITE" id="PS00062">
    <property type="entry name" value="ALDOKETO_REDUCTASE_2"/>
    <property type="match status" value="1"/>
</dbReference>
<evidence type="ECO:0000256" key="1">
    <source>
        <dbReference type="ARBA" id="ARBA00023002"/>
    </source>
</evidence>
<dbReference type="AlphaFoldDB" id="A0A409WJS9"/>
<evidence type="ECO:0000313" key="6">
    <source>
        <dbReference type="Proteomes" id="UP000283269"/>
    </source>
</evidence>
<evidence type="ECO:0000259" key="4">
    <source>
        <dbReference type="Pfam" id="PF00248"/>
    </source>
</evidence>
<keyword evidence="3" id="KW-0472">Membrane</keyword>
<dbReference type="CDD" id="cd19071">
    <property type="entry name" value="AKR_AKR1-5-like"/>
    <property type="match status" value="1"/>
</dbReference>
<name>A0A409WJS9_PSICY</name>
<dbReference type="SUPFAM" id="SSF51430">
    <property type="entry name" value="NAD(P)-linked oxidoreductase"/>
    <property type="match status" value="1"/>
</dbReference>
<keyword evidence="6" id="KW-1185">Reference proteome</keyword>
<evidence type="ECO:0000313" key="5">
    <source>
        <dbReference type="EMBL" id="PPQ78742.1"/>
    </source>
</evidence>
<dbReference type="Gene3D" id="3.20.20.100">
    <property type="entry name" value="NADP-dependent oxidoreductase domain"/>
    <property type="match status" value="1"/>
</dbReference>
<keyword evidence="1" id="KW-0560">Oxidoreductase</keyword>
<comment type="caution">
    <text evidence="5">The sequence shown here is derived from an EMBL/GenBank/DDBJ whole genome shotgun (WGS) entry which is preliminary data.</text>
</comment>
<dbReference type="GO" id="GO:0016616">
    <property type="term" value="F:oxidoreductase activity, acting on the CH-OH group of donors, NAD or NADP as acceptor"/>
    <property type="evidence" value="ECO:0007669"/>
    <property type="project" value="UniProtKB-ARBA"/>
</dbReference>
<dbReference type="Pfam" id="PF00248">
    <property type="entry name" value="Aldo_ket_red"/>
    <property type="match status" value="1"/>
</dbReference>
<dbReference type="InterPro" id="IPR020471">
    <property type="entry name" value="AKR"/>
</dbReference>
<dbReference type="Proteomes" id="UP000283269">
    <property type="component" value="Unassembled WGS sequence"/>
</dbReference>
<dbReference type="FunFam" id="3.20.20.100:FF:000002">
    <property type="entry name" value="2,5-diketo-D-gluconic acid reductase A"/>
    <property type="match status" value="1"/>
</dbReference>
<dbReference type="OrthoDB" id="416253at2759"/>
<proteinExistence type="predicted"/>
<dbReference type="InterPro" id="IPR023210">
    <property type="entry name" value="NADP_OxRdtase_dom"/>
</dbReference>
<evidence type="ECO:0000256" key="2">
    <source>
        <dbReference type="SAM" id="MobiDB-lite"/>
    </source>
</evidence>
<keyword evidence="3" id="KW-0812">Transmembrane</keyword>
<protein>
    <recommendedName>
        <fullName evidence="4">NADP-dependent oxidoreductase domain-containing protein</fullName>
    </recommendedName>
</protein>
<sequence>MAPVYQKIPTHDQGRPPSTSVDEEPNDQYYPTRLTDENRAEQVSNNRTLTKRRLRRIHFIFIGLFTAFYMAFFIARGYLNPHAVSSGTRIKCHETMHRLGLAGHMHYHGTHRNMSIGAVGGRLPTHYTLPSGDKIPSVALGVWRADKGEVGEAVKTALQIGYRHIDGAWIYGNEAEVGKAIKDSGVPRKDIWLTSKLWNTFHAPQDVESALDESLAKLGTDYLDLYLIHWPVAFKNNGKKNDVDTDLTENTYPTWQKLEEMVEKGKVRNIGLSNFNVRRIKNLTANPLKVKPAVNQVELSYWNPQSDLLQWAKDNELLLEAYSPLGSQEKVKESLIIPEVKAIAKELGITPAQVYISWHVQRGTIVLPKSVHPIRIEENFRVTLLPDDAFQHIEKIAASHEPLRTVNPKWGVDIWN</sequence>
<gene>
    <name evidence="5" type="ORF">CVT25_010745</name>
</gene>
<organism evidence="5 6">
    <name type="scientific">Psilocybe cyanescens</name>
    <dbReference type="NCBI Taxonomy" id="93625"/>
    <lineage>
        <taxon>Eukaryota</taxon>
        <taxon>Fungi</taxon>
        <taxon>Dikarya</taxon>
        <taxon>Basidiomycota</taxon>
        <taxon>Agaricomycotina</taxon>
        <taxon>Agaricomycetes</taxon>
        <taxon>Agaricomycetidae</taxon>
        <taxon>Agaricales</taxon>
        <taxon>Agaricineae</taxon>
        <taxon>Strophariaceae</taxon>
        <taxon>Psilocybe</taxon>
    </lineage>
</organism>
<keyword evidence="3" id="KW-1133">Transmembrane helix</keyword>
<dbReference type="InterPro" id="IPR036812">
    <property type="entry name" value="NAD(P)_OxRdtase_dom_sf"/>
</dbReference>
<reference evidence="5 6" key="1">
    <citation type="journal article" date="2018" name="Evol. Lett.">
        <title>Horizontal gene cluster transfer increased hallucinogenic mushroom diversity.</title>
        <authorList>
            <person name="Reynolds H.T."/>
            <person name="Vijayakumar V."/>
            <person name="Gluck-Thaler E."/>
            <person name="Korotkin H.B."/>
            <person name="Matheny P.B."/>
            <person name="Slot J.C."/>
        </authorList>
    </citation>
    <scope>NUCLEOTIDE SEQUENCE [LARGE SCALE GENOMIC DNA]</scope>
    <source>
        <strain evidence="5 6">2631</strain>
    </source>
</reference>
<evidence type="ECO:0000256" key="3">
    <source>
        <dbReference type="SAM" id="Phobius"/>
    </source>
</evidence>